<reference evidence="1" key="2">
    <citation type="journal article" date="2015" name="Data Brief">
        <title>Shoot transcriptome of the giant reed, Arundo donax.</title>
        <authorList>
            <person name="Barrero R.A."/>
            <person name="Guerrero F.D."/>
            <person name="Moolhuijzen P."/>
            <person name="Goolsby J.A."/>
            <person name="Tidwell J."/>
            <person name="Bellgard S.E."/>
            <person name="Bellgard M.I."/>
        </authorList>
    </citation>
    <scope>NUCLEOTIDE SEQUENCE</scope>
    <source>
        <tissue evidence="1">Shoot tissue taken approximately 20 cm above the soil surface</tissue>
    </source>
</reference>
<name>A0A0A8YU30_ARUDO</name>
<organism evidence="1">
    <name type="scientific">Arundo donax</name>
    <name type="common">Giant reed</name>
    <name type="synonym">Donax arundinaceus</name>
    <dbReference type="NCBI Taxonomy" id="35708"/>
    <lineage>
        <taxon>Eukaryota</taxon>
        <taxon>Viridiplantae</taxon>
        <taxon>Streptophyta</taxon>
        <taxon>Embryophyta</taxon>
        <taxon>Tracheophyta</taxon>
        <taxon>Spermatophyta</taxon>
        <taxon>Magnoliopsida</taxon>
        <taxon>Liliopsida</taxon>
        <taxon>Poales</taxon>
        <taxon>Poaceae</taxon>
        <taxon>PACMAD clade</taxon>
        <taxon>Arundinoideae</taxon>
        <taxon>Arundineae</taxon>
        <taxon>Arundo</taxon>
    </lineage>
</organism>
<sequence>MVLIEQRESCNVIHNNDGVLVCWTSSDNGSI</sequence>
<proteinExistence type="predicted"/>
<accession>A0A0A8YU30</accession>
<protein>
    <submittedName>
        <fullName evidence="1">Uncharacterized protein</fullName>
    </submittedName>
</protein>
<dbReference type="EMBL" id="GBRH01267321">
    <property type="protein sequence ID" value="JAD30574.1"/>
    <property type="molecule type" value="Transcribed_RNA"/>
</dbReference>
<dbReference type="AlphaFoldDB" id="A0A0A8YU30"/>
<evidence type="ECO:0000313" key="1">
    <source>
        <dbReference type="EMBL" id="JAD30574.1"/>
    </source>
</evidence>
<reference evidence="1" key="1">
    <citation type="submission" date="2014-09" db="EMBL/GenBank/DDBJ databases">
        <authorList>
            <person name="Magalhaes I.L.F."/>
            <person name="Oliveira U."/>
            <person name="Santos F.R."/>
            <person name="Vidigal T.H.D.A."/>
            <person name="Brescovit A.D."/>
            <person name="Santos A.J."/>
        </authorList>
    </citation>
    <scope>NUCLEOTIDE SEQUENCE</scope>
    <source>
        <tissue evidence="1">Shoot tissue taken approximately 20 cm above the soil surface</tissue>
    </source>
</reference>